<keyword evidence="5 8" id="KW-0812">Transmembrane</keyword>
<keyword evidence="4 10" id="KW-0808">Transferase</keyword>
<evidence type="ECO:0000256" key="8">
    <source>
        <dbReference type="SAM" id="Phobius"/>
    </source>
</evidence>
<evidence type="ECO:0000256" key="5">
    <source>
        <dbReference type="ARBA" id="ARBA00022692"/>
    </source>
</evidence>
<feature type="transmembrane region" description="Helical" evidence="8">
    <location>
        <begin position="160"/>
        <end position="177"/>
    </location>
</feature>
<dbReference type="AlphaFoldDB" id="A0A7G6RJC2"/>
<feature type="transmembrane region" description="Helical" evidence="8">
    <location>
        <begin position="360"/>
        <end position="377"/>
    </location>
</feature>
<feature type="transmembrane region" description="Helical" evidence="8">
    <location>
        <begin position="48"/>
        <end position="67"/>
    </location>
</feature>
<organism evidence="10 11">
    <name type="scientific">Rhizobium leguminosarum bv. viciae</name>
    <dbReference type="NCBI Taxonomy" id="387"/>
    <lineage>
        <taxon>Bacteria</taxon>
        <taxon>Pseudomonadati</taxon>
        <taxon>Pseudomonadota</taxon>
        <taxon>Alphaproteobacteria</taxon>
        <taxon>Hyphomicrobiales</taxon>
        <taxon>Rhizobiaceae</taxon>
        <taxon>Rhizobium/Agrobacterium group</taxon>
        <taxon>Rhizobium</taxon>
    </lineage>
</organism>
<keyword evidence="6 8" id="KW-1133">Transmembrane helix</keyword>
<evidence type="ECO:0000256" key="2">
    <source>
        <dbReference type="ARBA" id="ARBA00022475"/>
    </source>
</evidence>
<feature type="transmembrane region" description="Helical" evidence="8">
    <location>
        <begin position="101"/>
        <end position="126"/>
    </location>
</feature>
<dbReference type="GO" id="GO:0005886">
    <property type="term" value="C:plasma membrane"/>
    <property type="evidence" value="ECO:0007669"/>
    <property type="project" value="UniProtKB-SubCell"/>
</dbReference>
<evidence type="ECO:0000256" key="4">
    <source>
        <dbReference type="ARBA" id="ARBA00022679"/>
    </source>
</evidence>
<feature type="transmembrane region" description="Helical" evidence="8">
    <location>
        <begin position="206"/>
        <end position="223"/>
    </location>
</feature>
<feature type="domain" description="Glycosyltransferase RgtA/B/C/D-like" evidence="9">
    <location>
        <begin position="113"/>
        <end position="269"/>
    </location>
</feature>
<dbReference type="PANTHER" id="PTHR33908">
    <property type="entry name" value="MANNOSYLTRANSFERASE YKCB-RELATED"/>
    <property type="match status" value="1"/>
</dbReference>
<sequence length="418" mass="46256">MDISRLWGIGKALRALVELERKARYTGDPENRRARFHLQLVSRNWRDAFILVLTCAIFALINVRWIMQYRLGSVPSLDEAGYLTFAFQYFYALRDGGFWNWVYTIQGPSIFSPLTAASASLVFYFFGKHLVAAYMATLAAGIVTIVSTYAISIRIMGRQQALICLILIASLPAVIDYTRTFEFALPVTAATCVALYCLVRTDHMRSLPWAIAFGFCVGLMPLFRTMTLAFIPGMAMGAFVYSLSHPGGYPSTAKRLLWAFFLLLLAAAVAIAVAMTWFWGNAEGVFQYLTNYGYGAKATEFGPSHFWWGTIVAILSALFIIHLPHALFLAAGGVAMIVYLARSYASGRRRTVKAIFQSPVTPIAIFVALASAVLLTSSNKGSAFALPIIPLTIILAVWAIFRPERLSAATNLRLPYIL</sequence>
<keyword evidence="3" id="KW-0328">Glycosyltransferase</keyword>
<dbReference type="Pfam" id="PF13231">
    <property type="entry name" value="PMT_2"/>
    <property type="match status" value="1"/>
</dbReference>
<feature type="transmembrane region" description="Helical" evidence="8">
    <location>
        <begin position="229"/>
        <end position="244"/>
    </location>
</feature>
<evidence type="ECO:0000259" key="9">
    <source>
        <dbReference type="Pfam" id="PF13231"/>
    </source>
</evidence>
<name>A0A7G6RJC2_RHILV</name>
<dbReference type="PANTHER" id="PTHR33908:SF11">
    <property type="entry name" value="MEMBRANE PROTEIN"/>
    <property type="match status" value="1"/>
</dbReference>
<dbReference type="InterPro" id="IPR050297">
    <property type="entry name" value="LipidA_mod_glycosyltrf_83"/>
</dbReference>
<evidence type="ECO:0000256" key="7">
    <source>
        <dbReference type="ARBA" id="ARBA00023136"/>
    </source>
</evidence>
<evidence type="ECO:0000256" key="1">
    <source>
        <dbReference type="ARBA" id="ARBA00004651"/>
    </source>
</evidence>
<feature type="transmembrane region" description="Helical" evidence="8">
    <location>
        <begin position="132"/>
        <end position="153"/>
    </location>
</feature>
<feature type="transmembrane region" description="Helical" evidence="8">
    <location>
        <begin position="306"/>
        <end position="339"/>
    </location>
</feature>
<dbReference type="GO" id="GO:0016763">
    <property type="term" value="F:pentosyltransferase activity"/>
    <property type="evidence" value="ECO:0007669"/>
    <property type="project" value="TreeGrafter"/>
</dbReference>
<comment type="subcellular location">
    <subcellularLocation>
        <location evidence="1">Cell membrane</location>
        <topology evidence="1">Multi-pass membrane protein</topology>
    </subcellularLocation>
</comment>
<dbReference type="GO" id="GO:0009103">
    <property type="term" value="P:lipopolysaccharide biosynthetic process"/>
    <property type="evidence" value="ECO:0007669"/>
    <property type="project" value="UniProtKB-ARBA"/>
</dbReference>
<feature type="transmembrane region" description="Helical" evidence="8">
    <location>
        <begin position="256"/>
        <end position="279"/>
    </location>
</feature>
<evidence type="ECO:0000313" key="11">
    <source>
        <dbReference type="Proteomes" id="UP000515518"/>
    </source>
</evidence>
<keyword evidence="7 8" id="KW-0472">Membrane</keyword>
<feature type="transmembrane region" description="Helical" evidence="8">
    <location>
        <begin position="183"/>
        <end position="199"/>
    </location>
</feature>
<evidence type="ECO:0000256" key="3">
    <source>
        <dbReference type="ARBA" id="ARBA00022676"/>
    </source>
</evidence>
<accession>A0A7G6RJC2</accession>
<proteinExistence type="predicted"/>
<evidence type="ECO:0000313" key="10">
    <source>
        <dbReference type="EMBL" id="QND42354.1"/>
    </source>
</evidence>
<dbReference type="InterPro" id="IPR038731">
    <property type="entry name" value="RgtA/B/C-like"/>
</dbReference>
<keyword evidence="2" id="KW-1003">Cell membrane</keyword>
<dbReference type="Proteomes" id="UP000515518">
    <property type="component" value="Chromosome"/>
</dbReference>
<reference evidence="11" key="1">
    <citation type="journal article" date="2020" name="Mol. Plant Microbe">
        <title>Rhizobial microsymbionts of the narrowly endemic Oxytropis species growing in Kamchatka are characterized by significant genetic diversity and possess a set of genes that are associated with T3SS and T6SS secretion systems and can affect the development of symbiosis.</title>
        <authorList>
            <person name="Safronova V."/>
            <person name="Guro P."/>
            <person name="Sazanova A."/>
            <person name="Kuznetsova I."/>
            <person name="Belimov A."/>
            <person name="Yakubov V."/>
            <person name="Chirak E."/>
            <person name="Afonin A."/>
            <person name="Gogolev Y."/>
            <person name="Andronov E."/>
            <person name="Tikhonovich I."/>
        </authorList>
    </citation>
    <scope>NUCLEOTIDE SEQUENCE [LARGE SCALE GENOMIC DNA]</scope>
    <source>
        <strain evidence="11">RCAM0610</strain>
    </source>
</reference>
<feature type="transmembrane region" description="Helical" evidence="8">
    <location>
        <begin position="383"/>
        <end position="401"/>
    </location>
</feature>
<evidence type="ECO:0000256" key="6">
    <source>
        <dbReference type="ARBA" id="ARBA00022989"/>
    </source>
</evidence>
<protein>
    <submittedName>
        <fullName evidence="10">Glycosyltransferase family 39 protein</fullName>
    </submittedName>
</protein>
<gene>
    <name evidence="10" type="ORF">HB770_11195</name>
</gene>
<dbReference type="EMBL" id="CP050549">
    <property type="protein sequence ID" value="QND42354.1"/>
    <property type="molecule type" value="Genomic_DNA"/>
</dbReference>